<dbReference type="InterPro" id="IPR001138">
    <property type="entry name" value="Zn2Cys6_DnaBD"/>
</dbReference>
<evidence type="ECO:0000256" key="1">
    <source>
        <dbReference type="ARBA" id="ARBA00022723"/>
    </source>
</evidence>
<keyword evidence="8" id="KW-1185">Reference proteome</keyword>
<feature type="region of interest" description="Disordered" evidence="5">
    <location>
        <begin position="584"/>
        <end position="631"/>
    </location>
</feature>
<name>A0AA38RAP9_9PEZI</name>
<evidence type="ECO:0000256" key="4">
    <source>
        <dbReference type="ARBA" id="ARBA00023242"/>
    </source>
</evidence>
<organism evidence="7 8">
    <name type="scientific">Pleurostoma richardsiae</name>
    <dbReference type="NCBI Taxonomy" id="41990"/>
    <lineage>
        <taxon>Eukaryota</taxon>
        <taxon>Fungi</taxon>
        <taxon>Dikarya</taxon>
        <taxon>Ascomycota</taxon>
        <taxon>Pezizomycotina</taxon>
        <taxon>Sordariomycetes</taxon>
        <taxon>Sordariomycetidae</taxon>
        <taxon>Calosphaeriales</taxon>
        <taxon>Pleurostomataceae</taxon>
        <taxon>Pleurostoma</taxon>
    </lineage>
</organism>
<dbReference type="SUPFAM" id="SSF57701">
    <property type="entry name" value="Zn2/Cys6 DNA-binding domain"/>
    <property type="match status" value="1"/>
</dbReference>
<keyword evidence="2" id="KW-0805">Transcription regulation</keyword>
<dbReference type="PROSITE" id="PS00463">
    <property type="entry name" value="ZN2_CY6_FUNGAL_1"/>
    <property type="match status" value="1"/>
</dbReference>
<dbReference type="Gene3D" id="4.10.240.10">
    <property type="entry name" value="Zn(2)-C6 fungal-type DNA-binding domain"/>
    <property type="match status" value="1"/>
</dbReference>
<evidence type="ECO:0000256" key="5">
    <source>
        <dbReference type="SAM" id="MobiDB-lite"/>
    </source>
</evidence>
<evidence type="ECO:0000256" key="2">
    <source>
        <dbReference type="ARBA" id="ARBA00023015"/>
    </source>
</evidence>
<evidence type="ECO:0000313" key="7">
    <source>
        <dbReference type="EMBL" id="KAJ9139407.1"/>
    </source>
</evidence>
<keyword evidence="3" id="KW-0804">Transcription</keyword>
<dbReference type="SMART" id="SM00066">
    <property type="entry name" value="GAL4"/>
    <property type="match status" value="1"/>
</dbReference>
<dbReference type="PANTHER" id="PTHR47424">
    <property type="entry name" value="REGULATORY PROTEIN GAL4"/>
    <property type="match status" value="1"/>
</dbReference>
<dbReference type="CDD" id="cd00067">
    <property type="entry name" value="GAL4"/>
    <property type="match status" value="1"/>
</dbReference>
<dbReference type="AlphaFoldDB" id="A0AA38RAP9"/>
<evidence type="ECO:0000259" key="6">
    <source>
        <dbReference type="PROSITE" id="PS50048"/>
    </source>
</evidence>
<protein>
    <recommendedName>
        <fullName evidence="6">Zn(2)-C6 fungal-type domain-containing protein</fullName>
    </recommendedName>
</protein>
<feature type="domain" description="Zn(2)-C6 fungal-type" evidence="6">
    <location>
        <begin position="26"/>
        <end position="61"/>
    </location>
</feature>
<accession>A0AA38RAP9</accession>
<proteinExistence type="predicted"/>
<dbReference type="GO" id="GO:0006351">
    <property type="term" value="P:DNA-templated transcription"/>
    <property type="evidence" value="ECO:0007669"/>
    <property type="project" value="InterPro"/>
</dbReference>
<comment type="caution">
    <text evidence="7">The sequence shown here is derived from an EMBL/GenBank/DDBJ whole genome shotgun (WGS) entry which is preliminary data.</text>
</comment>
<keyword evidence="4" id="KW-0539">Nucleus</keyword>
<evidence type="ECO:0000313" key="8">
    <source>
        <dbReference type="Proteomes" id="UP001174694"/>
    </source>
</evidence>
<evidence type="ECO:0000256" key="3">
    <source>
        <dbReference type="ARBA" id="ARBA00023163"/>
    </source>
</evidence>
<dbReference type="GO" id="GO:0003677">
    <property type="term" value="F:DNA binding"/>
    <property type="evidence" value="ECO:0007669"/>
    <property type="project" value="InterPro"/>
</dbReference>
<dbReference type="SMART" id="SM00906">
    <property type="entry name" value="Fungal_trans"/>
    <property type="match status" value="1"/>
</dbReference>
<dbReference type="InterPro" id="IPR051127">
    <property type="entry name" value="Fungal_SecMet_Regulators"/>
</dbReference>
<dbReference type="EMBL" id="JANBVO010000026">
    <property type="protein sequence ID" value="KAJ9139407.1"/>
    <property type="molecule type" value="Genomic_DNA"/>
</dbReference>
<dbReference type="GO" id="GO:0008270">
    <property type="term" value="F:zinc ion binding"/>
    <property type="evidence" value="ECO:0007669"/>
    <property type="project" value="InterPro"/>
</dbReference>
<dbReference type="Proteomes" id="UP001174694">
    <property type="component" value="Unassembled WGS sequence"/>
</dbReference>
<dbReference type="GO" id="GO:0000981">
    <property type="term" value="F:DNA-binding transcription factor activity, RNA polymerase II-specific"/>
    <property type="evidence" value="ECO:0007669"/>
    <property type="project" value="InterPro"/>
</dbReference>
<dbReference type="PANTHER" id="PTHR47424:SF6">
    <property type="entry name" value="PROLINE UTILIZATION TRANS-ACTIVATOR"/>
    <property type="match status" value="1"/>
</dbReference>
<dbReference type="Pfam" id="PF04082">
    <property type="entry name" value="Fungal_trans"/>
    <property type="match status" value="1"/>
</dbReference>
<sequence>MESPPPRPARVRPRVRDADRKRAARACWRCRDRKSRCIVLRDDAGRPVCQRCQRKGHECIFGFYAPDNAPRALISVNYSWYKMQSLLSRQNKFENFFPPSESNSGIDSELLQRALAWFPPKDVADFLVSAFFHTVEANYYYMDRSDFKKRLDRYYQPATPDDVDCDPTFVCLVLMVFAMGSQFAELRAPGPQTRPVKLSSKHGPGMVFYTKAKLLLSEVITQCSLESIVVCFLMGLFLLPSNTSDLSYVYHGMALKMAISAGLHRQVGNTNLSPRVLQVRNRLWWSLYTSERRLTIILDRPESIHEEDTDTPLPVVSQELLDLPESQDNIANLQASIQLTRIYNRVVRIGKTFDFADREAQGGIAEVRRDLDAWLKSLAPRLQLQNIDLEGKSSRGAVHLHMTYNQIIIYMGRAVLLRRIQRRLHPEESDDDPTESFNQETSVDDPEDVLSRDCVAAAYRIVSLVRFLYESKKLARFSFTDMNCCTTAAIIVIVHEVISPHPLYQSSISTLLSSMRHMATGCENAKHSLRLIQNLQTVVASALKARGTAQSGGRRDGVNVQPHSSMPGYEKWEAWMAEAENWTGPSTGQHQTPGTSQAALSPDQWRTFGPMDNGGGERQHQFDSTLGPESFAVPNTSGLESIQANVLYNWPDDWNSLGLSGFEGLELPGL</sequence>
<feature type="compositionally biased region" description="Polar residues" evidence="5">
    <location>
        <begin position="584"/>
        <end position="599"/>
    </location>
</feature>
<dbReference type="PROSITE" id="PS50048">
    <property type="entry name" value="ZN2_CY6_FUNGAL_2"/>
    <property type="match status" value="1"/>
</dbReference>
<dbReference type="Pfam" id="PF00172">
    <property type="entry name" value="Zn_clus"/>
    <property type="match status" value="1"/>
</dbReference>
<feature type="region of interest" description="Disordered" evidence="5">
    <location>
        <begin position="426"/>
        <end position="445"/>
    </location>
</feature>
<gene>
    <name evidence="7" type="ORF">NKR23_g7946</name>
</gene>
<dbReference type="CDD" id="cd12148">
    <property type="entry name" value="fungal_TF_MHR"/>
    <property type="match status" value="1"/>
</dbReference>
<dbReference type="InterPro" id="IPR007219">
    <property type="entry name" value="XnlR_reg_dom"/>
</dbReference>
<dbReference type="InterPro" id="IPR036864">
    <property type="entry name" value="Zn2-C6_fun-type_DNA-bd_sf"/>
</dbReference>
<reference evidence="7" key="1">
    <citation type="submission" date="2022-07" db="EMBL/GenBank/DDBJ databases">
        <title>Fungi with potential for degradation of polypropylene.</title>
        <authorList>
            <person name="Gostincar C."/>
        </authorList>
    </citation>
    <scope>NUCLEOTIDE SEQUENCE</scope>
    <source>
        <strain evidence="7">EXF-13308</strain>
    </source>
</reference>
<keyword evidence="1" id="KW-0479">Metal-binding</keyword>